<keyword evidence="2" id="KW-0808">Transferase</keyword>
<name>A0A1L8DYJ0_9DIPT</name>
<organism evidence="2">
    <name type="scientific">Nyssomyia neivai</name>
    <dbReference type="NCBI Taxonomy" id="330878"/>
    <lineage>
        <taxon>Eukaryota</taxon>
        <taxon>Metazoa</taxon>
        <taxon>Ecdysozoa</taxon>
        <taxon>Arthropoda</taxon>
        <taxon>Hexapoda</taxon>
        <taxon>Insecta</taxon>
        <taxon>Pterygota</taxon>
        <taxon>Neoptera</taxon>
        <taxon>Endopterygota</taxon>
        <taxon>Diptera</taxon>
        <taxon>Nematocera</taxon>
        <taxon>Psychodoidea</taxon>
        <taxon>Psychodidae</taxon>
        <taxon>Nyssomyia</taxon>
    </lineage>
</organism>
<dbReference type="InterPro" id="IPR015897">
    <property type="entry name" value="CHK_kinase-like"/>
</dbReference>
<dbReference type="PANTHER" id="PTHR11012">
    <property type="entry name" value="PROTEIN KINASE-LIKE DOMAIN-CONTAINING"/>
    <property type="match status" value="1"/>
</dbReference>
<protein>
    <submittedName>
        <fullName evidence="2">Putative ecdysteroid kinase</fullName>
    </submittedName>
</protein>
<accession>A0A1L8DYJ0</accession>
<evidence type="ECO:0000259" key="1">
    <source>
        <dbReference type="SMART" id="SM00587"/>
    </source>
</evidence>
<sequence>MATDSEAPKYNKDELTPPDFLNEEYFRKVLQKDENDEALTITDFKMIPGTKPGDHFASIMFKAIISYTTKGRKVLERSLVVKTMPIEDGLKKDLLNEMPIFEREIKMYTKVLPEMKRIMESIGDFENIAPRLIYHNAEPPVVIFEDISKAGFSMHADLFNFENTVKILKKLAKFHALSFYINDNKYSNNLNLPECTGIFLNEKSIGKLQVFFAGLGVLKNIMKEWPGYEEIVEKIDKLIPKFTQKLLDVYKPTPEPGFNVLCHGDFHLRNMMFKMNGQDINETTFLDFQLCFWAPPAIDLFYVLYLLGNVEVRDRQNEVLMIYHTELTDYLSRLGCLRQGPSLLDLNIDMLKLGNMEILLGMCFLPAFCLDPADMDLEALGDPSAESIDTYYNMVYKNPKIVEILKKIINSLALKGMLD</sequence>
<dbReference type="InterPro" id="IPR011009">
    <property type="entry name" value="Kinase-like_dom_sf"/>
</dbReference>
<feature type="domain" description="CHK kinase-like" evidence="1">
    <location>
        <begin position="142"/>
        <end position="333"/>
    </location>
</feature>
<dbReference type="GO" id="GO:0016301">
    <property type="term" value="F:kinase activity"/>
    <property type="evidence" value="ECO:0007669"/>
    <property type="project" value="UniProtKB-KW"/>
</dbReference>
<reference evidence="2" key="1">
    <citation type="submission" date="2016-12" db="EMBL/GenBank/DDBJ databases">
        <title>An insight into the sialome and mialome of the sand fly, Nyssomyia neivai.</title>
        <authorList>
            <person name="Sebastian V."/>
            <person name="Goulart T.M."/>
            <person name="Oliveira W."/>
            <person name="Calvo E."/>
            <person name="Oliveira L.F."/>
            <person name="Pinto M.C."/>
            <person name="Rosselino A.M."/>
            <person name="Ribeiro J.M."/>
        </authorList>
    </citation>
    <scope>NUCLEOTIDE SEQUENCE</scope>
</reference>
<proteinExistence type="predicted"/>
<dbReference type="SUPFAM" id="SSF56112">
    <property type="entry name" value="Protein kinase-like (PK-like)"/>
    <property type="match status" value="1"/>
</dbReference>
<keyword evidence="2" id="KW-0418">Kinase</keyword>
<evidence type="ECO:0000313" key="2">
    <source>
        <dbReference type="EMBL" id="JAV11531.1"/>
    </source>
</evidence>
<dbReference type="EMBL" id="GFDF01002553">
    <property type="protein sequence ID" value="JAV11531.1"/>
    <property type="molecule type" value="Transcribed_RNA"/>
</dbReference>
<dbReference type="PANTHER" id="PTHR11012:SF12">
    <property type="entry name" value="CHK KINASE-LIKE DOMAIN-CONTAINING PROTEIN-RELATED"/>
    <property type="match status" value="1"/>
</dbReference>
<dbReference type="AlphaFoldDB" id="A0A1L8DYJ0"/>
<dbReference type="SMART" id="SM00587">
    <property type="entry name" value="CHK"/>
    <property type="match status" value="1"/>
</dbReference>
<dbReference type="InterPro" id="IPR004119">
    <property type="entry name" value="EcKL"/>
</dbReference>
<dbReference type="Gene3D" id="3.90.1200.10">
    <property type="match status" value="1"/>
</dbReference>
<dbReference type="Pfam" id="PF02958">
    <property type="entry name" value="EcKL"/>
    <property type="match status" value="1"/>
</dbReference>